<evidence type="ECO:0000256" key="3">
    <source>
        <dbReference type="PROSITE-ProRule" id="PRU00708"/>
    </source>
</evidence>
<comment type="caution">
    <text evidence="5">The sequence shown here is derived from an EMBL/GenBank/DDBJ whole genome shotgun (WGS) entry which is preliminary data.</text>
</comment>
<dbReference type="SUPFAM" id="SSF48452">
    <property type="entry name" value="TPR-like"/>
    <property type="match status" value="1"/>
</dbReference>
<dbReference type="Pfam" id="PF14432">
    <property type="entry name" value="DYW_deaminase"/>
    <property type="match status" value="1"/>
</dbReference>
<dbReference type="FunFam" id="1.25.40.10:FF:000090">
    <property type="entry name" value="Pentatricopeptide repeat-containing protein, chloroplastic"/>
    <property type="match status" value="1"/>
</dbReference>
<organism evidence="5 6">
    <name type="scientific">Acacia crassicarpa</name>
    <name type="common">northern wattle</name>
    <dbReference type="NCBI Taxonomy" id="499986"/>
    <lineage>
        <taxon>Eukaryota</taxon>
        <taxon>Viridiplantae</taxon>
        <taxon>Streptophyta</taxon>
        <taxon>Embryophyta</taxon>
        <taxon>Tracheophyta</taxon>
        <taxon>Spermatophyta</taxon>
        <taxon>Magnoliopsida</taxon>
        <taxon>eudicotyledons</taxon>
        <taxon>Gunneridae</taxon>
        <taxon>Pentapetalae</taxon>
        <taxon>rosids</taxon>
        <taxon>fabids</taxon>
        <taxon>Fabales</taxon>
        <taxon>Fabaceae</taxon>
        <taxon>Caesalpinioideae</taxon>
        <taxon>mimosoid clade</taxon>
        <taxon>Acacieae</taxon>
        <taxon>Acacia</taxon>
    </lineage>
</organism>
<evidence type="ECO:0000256" key="2">
    <source>
        <dbReference type="ARBA" id="ARBA00022737"/>
    </source>
</evidence>
<dbReference type="GO" id="GO:0008270">
    <property type="term" value="F:zinc ion binding"/>
    <property type="evidence" value="ECO:0007669"/>
    <property type="project" value="InterPro"/>
</dbReference>
<evidence type="ECO:0000313" key="5">
    <source>
        <dbReference type="EMBL" id="KAK4264115.1"/>
    </source>
</evidence>
<dbReference type="PROSITE" id="PS51375">
    <property type="entry name" value="PPR"/>
    <property type="match status" value="1"/>
</dbReference>
<name>A0AAE1MGC7_9FABA</name>
<dbReference type="AlphaFoldDB" id="A0AAE1MGC7"/>
<dbReference type="NCBIfam" id="TIGR00756">
    <property type="entry name" value="PPR"/>
    <property type="match status" value="1"/>
</dbReference>
<dbReference type="EMBL" id="JAWXYG010000009">
    <property type="protein sequence ID" value="KAK4264115.1"/>
    <property type="molecule type" value="Genomic_DNA"/>
</dbReference>
<dbReference type="GO" id="GO:0009451">
    <property type="term" value="P:RNA modification"/>
    <property type="evidence" value="ECO:0007669"/>
    <property type="project" value="InterPro"/>
</dbReference>
<gene>
    <name evidence="5" type="ORF">QN277_029449</name>
</gene>
<dbReference type="GO" id="GO:0003723">
    <property type="term" value="F:RNA binding"/>
    <property type="evidence" value="ECO:0007669"/>
    <property type="project" value="InterPro"/>
</dbReference>
<dbReference type="Pfam" id="PF01535">
    <property type="entry name" value="PPR"/>
    <property type="match status" value="3"/>
</dbReference>
<evidence type="ECO:0000259" key="4">
    <source>
        <dbReference type="Pfam" id="PF14432"/>
    </source>
</evidence>
<dbReference type="Pfam" id="PF20431">
    <property type="entry name" value="E_motif"/>
    <property type="match status" value="1"/>
</dbReference>
<dbReference type="InterPro" id="IPR002885">
    <property type="entry name" value="PPR_rpt"/>
</dbReference>
<proteinExistence type="inferred from homology"/>
<feature type="domain" description="DYW" evidence="4">
    <location>
        <begin position="485"/>
        <end position="579"/>
    </location>
</feature>
<feature type="repeat" description="PPR" evidence="3">
    <location>
        <begin position="270"/>
        <end position="304"/>
    </location>
</feature>
<dbReference type="InterPro" id="IPR032867">
    <property type="entry name" value="DYW_dom"/>
</dbReference>
<dbReference type="PANTHER" id="PTHR47926:SF464">
    <property type="entry name" value="DYW DOMAIN-CONTAINING PROTEIN"/>
    <property type="match status" value="1"/>
</dbReference>
<keyword evidence="6" id="KW-1185">Reference proteome</keyword>
<dbReference type="Pfam" id="PF13041">
    <property type="entry name" value="PPR_2"/>
    <property type="match status" value="1"/>
</dbReference>
<evidence type="ECO:0000256" key="1">
    <source>
        <dbReference type="ARBA" id="ARBA00006643"/>
    </source>
</evidence>
<reference evidence="5" key="1">
    <citation type="submission" date="2023-10" db="EMBL/GenBank/DDBJ databases">
        <title>Chromosome-level genome of the transformable northern wattle, Acacia crassicarpa.</title>
        <authorList>
            <person name="Massaro I."/>
            <person name="Sinha N.R."/>
            <person name="Poethig S."/>
            <person name="Leichty A.R."/>
        </authorList>
    </citation>
    <scope>NUCLEOTIDE SEQUENCE</scope>
    <source>
        <strain evidence="5">Acra3RX</strain>
        <tissue evidence="5">Leaf</tissue>
    </source>
</reference>
<accession>A0AAE1MGC7</accession>
<dbReference type="Proteomes" id="UP001293593">
    <property type="component" value="Unassembled WGS sequence"/>
</dbReference>
<evidence type="ECO:0000313" key="6">
    <source>
        <dbReference type="Proteomes" id="UP001293593"/>
    </source>
</evidence>
<dbReference type="InterPro" id="IPR046960">
    <property type="entry name" value="PPR_At4g14850-like_plant"/>
</dbReference>
<dbReference type="InterPro" id="IPR011990">
    <property type="entry name" value="TPR-like_helical_dom_sf"/>
</dbReference>
<dbReference type="PANTHER" id="PTHR47926">
    <property type="entry name" value="PENTATRICOPEPTIDE REPEAT-CONTAINING PROTEIN"/>
    <property type="match status" value="1"/>
</dbReference>
<comment type="similarity">
    <text evidence="1">Belongs to the PPR family. PCMP-H subfamily.</text>
</comment>
<dbReference type="Gene3D" id="1.25.40.10">
    <property type="entry name" value="Tetratricopeptide repeat domain"/>
    <property type="match status" value="2"/>
</dbReference>
<dbReference type="InterPro" id="IPR046848">
    <property type="entry name" value="E_motif"/>
</dbReference>
<sequence>MEHNISDNLLNTIPSLRSLPANLDPRILHARAIKASKFETSLFNNLIALYSKSNLSSYPLRLFYQIPRPNIVSWTSLISASSSTLLALHHFVSMLRHPTLPNQRTLASLFKTCASLSCLPFGLSLHCLSIKLCLSEEPFAGSALINFYSKCRLPGEARKVFDEIPQKDNVCYSAIIVGLAQNSRCLDSLSVFAGMRSCDVASSMYSISGALRAAAELAALEQCKTIHAYAVVTAFDSHVVVGSALIDGYSKAGIVEDARQVFYDNLPNMNIICWNTLMAGYAQQGDHDSTVELFSLMEAEGLIPDEYSFLALLTSLLNAGMYVETEYWLKRMKEDYSLEPTLEHYTCLVGATGRAGQLEQAERIALAMPFKADAAVWRALLSACAIHGAADKAWSMATRLLEIEPHDDTAYIILANVLSAAGRWDDVAKVRGSMKDGRVKKKGGRSWIEVQGKVHVFVAGEWKHERSVEIYHKLGELMEEITKLGYVPVWDEMLHNVGEENKKKALWCHSEKLAVAFGVLSGSAPPGKPLRIVKNLRICKDCHEAFKYMTRVLERDIIVRDVNRYHRFFNGECTCGDIW</sequence>
<keyword evidence="2" id="KW-0677">Repeat</keyword>
<protein>
    <recommendedName>
        <fullName evidence="4">DYW domain-containing protein</fullName>
    </recommendedName>
</protein>